<dbReference type="Proteomes" id="UP000018189">
    <property type="component" value="Unassembled WGS sequence"/>
</dbReference>
<evidence type="ECO:0000313" key="2">
    <source>
        <dbReference type="Proteomes" id="UP000018189"/>
    </source>
</evidence>
<name>R7PV73_METSM</name>
<evidence type="ECO:0000313" key="1">
    <source>
        <dbReference type="EMBL" id="CDF28616.1"/>
    </source>
</evidence>
<reference evidence="1" key="1">
    <citation type="submission" date="2012-11" db="EMBL/GenBank/DDBJ databases">
        <title>Dependencies among metagenomic species, viruses, plasmids and units of genetic variation.</title>
        <authorList>
            <person name="Nielsen H.B."/>
            <person name="Almeida M."/>
            <person name="Juncker A.S."/>
            <person name="Rasmussen S."/>
            <person name="Li J."/>
            <person name="Sunagawa S."/>
            <person name="Plichta D."/>
            <person name="Gautier L."/>
            <person name="Le Chatelier E."/>
            <person name="Peletier E."/>
            <person name="Bonde I."/>
            <person name="Nielsen T."/>
            <person name="Manichanh C."/>
            <person name="Arumugam M."/>
            <person name="Batto J."/>
            <person name="Santos M.B.Q.D."/>
            <person name="Blom N."/>
            <person name="Borruel N."/>
            <person name="Burgdorf K.S."/>
            <person name="Boumezbeur F."/>
            <person name="Casellas F."/>
            <person name="Dore J."/>
            <person name="Guarner F."/>
            <person name="Hansen T."/>
            <person name="Hildebrand F."/>
            <person name="Kaas R.S."/>
            <person name="Kennedy S."/>
            <person name="Kristiansen K."/>
            <person name="Kultima J.R."/>
            <person name="Leonard P."/>
            <person name="Levenez F."/>
            <person name="Lund O."/>
            <person name="Moumen B."/>
            <person name="Le Paslier D."/>
            <person name="Pons N."/>
            <person name="Pedersen O."/>
            <person name="Prifti E."/>
            <person name="Qin J."/>
            <person name="Raes J."/>
            <person name="Tap J."/>
            <person name="Tims S."/>
            <person name="Ussery D.W."/>
            <person name="Yamada T."/>
            <person name="MetaHit consortium"/>
            <person name="Renault P."/>
            <person name="Sicheritz-Ponten T."/>
            <person name="Bork P."/>
            <person name="Wang J."/>
            <person name="Brunak S."/>
            <person name="Ehrlich S.D."/>
        </authorList>
    </citation>
    <scope>NUCLEOTIDE SEQUENCE [LARGE SCALE GENOMIC DNA]</scope>
</reference>
<sequence length="330" mass="37704">MTLIKELQINITMSNYTQRSSSYSINYDYLFLDNLMDSSSADLFRSDLKNLKIKTFDGTECKILYLPKYGSQPAAIVVRIPVGKISETTKLILEVHDTTFSSMLSTGGDLLMFDANSDTYSNFFMEYSGLSINNDSTDNGKFLRARFVPNIDGTSPTSLFSKLKSYCMFEGSKTLVQVSSFDAYSSGTDDEGDWKQYHIHGRLGTGTSKSSDYLEGYSRNNTTKIYQKNYSEVEISPEWYETTDFESYNYIDLKWLLIFPSPLFAANGIPEITVTEKDSKYGIRLFKGEHEYSKAYKGSKLLWDANDETMDNTGLYLPEKIINKDWDWVF</sequence>
<accession>R7PV73</accession>
<protein>
    <submittedName>
        <fullName evidence="1">Uncharacterized protein</fullName>
    </submittedName>
</protein>
<organism evidence="1 2">
    <name type="scientific">Methanobrevibacter smithii CAG:186</name>
    <dbReference type="NCBI Taxonomy" id="1263088"/>
    <lineage>
        <taxon>Archaea</taxon>
        <taxon>Methanobacteriati</taxon>
        <taxon>Methanobacteriota</taxon>
        <taxon>Methanomada group</taxon>
        <taxon>Methanobacteria</taxon>
        <taxon>Methanobacteriales</taxon>
        <taxon>Methanobacteriaceae</taxon>
        <taxon>Methanobrevibacter</taxon>
    </lineage>
</organism>
<gene>
    <name evidence="1" type="ORF">BN522_00499</name>
</gene>
<proteinExistence type="predicted"/>
<dbReference type="EMBL" id="CBKP010000019">
    <property type="protein sequence ID" value="CDF28616.1"/>
    <property type="molecule type" value="Genomic_DNA"/>
</dbReference>
<dbReference type="AlphaFoldDB" id="R7PV73"/>
<comment type="caution">
    <text evidence="1">The sequence shown here is derived from an EMBL/GenBank/DDBJ whole genome shotgun (WGS) entry which is preliminary data.</text>
</comment>